<feature type="transmembrane region" description="Helical" evidence="6">
    <location>
        <begin position="373"/>
        <end position="394"/>
    </location>
</feature>
<reference evidence="7 8" key="1">
    <citation type="journal article" date="2023" name="Hortic Res">
        <title>The complete reference genome for grapevine (Vitis vinifera L.) genetics and breeding.</title>
        <authorList>
            <person name="Shi X."/>
            <person name="Cao S."/>
            <person name="Wang X."/>
            <person name="Huang S."/>
            <person name="Wang Y."/>
            <person name="Liu Z."/>
            <person name="Liu W."/>
            <person name="Leng X."/>
            <person name="Peng Y."/>
            <person name="Wang N."/>
            <person name="Wang Y."/>
            <person name="Ma Z."/>
            <person name="Xu X."/>
            <person name="Zhang F."/>
            <person name="Xue H."/>
            <person name="Zhong H."/>
            <person name="Wang Y."/>
            <person name="Zhang K."/>
            <person name="Velt A."/>
            <person name="Avia K."/>
            <person name="Holtgrawe D."/>
            <person name="Grimplet J."/>
            <person name="Matus J.T."/>
            <person name="Ware D."/>
            <person name="Wu X."/>
            <person name="Wang H."/>
            <person name="Liu C."/>
            <person name="Fang Y."/>
            <person name="Rustenholz C."/>
            <person name="Cheng Z."/>
            <person name="Xiao H."/>
            <person name="Zhou Y."/>
        </authorList>
    </citation>
    <scope>NUCLEOTIDE SEQUENCE [LARGE SCALE GENOMIC DNA]</scope>
    <source>
        <strain evidence="8">cv. Pinot noir / PN40024</strain>
        <tissue evidence="7">Leaf</tissue>
    </source>
</reference>
<evidence type="ECO:0000256" key="6">
    <source>
        <dbReference type="SAM" id="Phobius"/>
    </source>
</evidence>
<feature type="transmembrane region" description="Helical" evidence="6">
    <location>
        <begin position="343"/>
        <end position="361"/>
    </location>
</feature>
<evidence type="ECO:0000256" key="4">
    <source>
        <dbReference type="ARBA" id="ARBA00023136"/>
    </source>
</evidence>
<dbReference type="Gene3D" id="1.20.1280.290">
    <property type="match status" value="2"/>
</dbReference>
<keyword evidence="3 6" id="KW-1133">Transmembrane helix</keyword>
<gene>
    <name evidence="7" type="ORF">VitviT2T_011950</name>
</gene>
<evidence type="ECO:0000256" key="3">
    <source>
        <dbReference type="ARBA" id="ARBA00022989"/>
    </source>
</evidence>
<evidence type="ECO:0000313" key="7">
    <source>
        <dbReference type="EMBL" id="WJZ92982.1"/>
    </source>
</evidence>
<evidence type="ECO:0000256" key="5">
    <source>
        <dbReference type="SAM" id="MobiDB-lite"/>
    </source>
</evidence>
<protein>
    <recommendedName>
        <fullName evidence="9">Vacuolar amino acid transporter YPQ1</fullName>
    </recommendedName>
</protein>
<dbReference type="InterPro" id="IPR051415">
    <property type="entry name" value="LAAT-1"/>
</dbReference>
<feature type="transmembrane region" description="Helical" evidence="6">
    <location>
        <begin position="36"/>
        <end position="58"/>
    </location>
</feature>
<keyword evidence="4 6" id="KW-0472">Membrane</keyword>
<keyword evidence="8" id="KW-1185">Reference proteome</keyword>
<dbReference type="EMBL" id="CP126655">
    <property type="protein sequence ID" value="WJZ92982.1"/>
    <property type="molecule type" value="Genomic_DNA"/>
</dbReference>
<evidence type="ECO:0000256" key="1">
    <source>
        <dbReference type="ARBA" id="ARBA00004141"/>
    </source>
</evidence>
<dbReference type="Proteomes" id="UP001227230">
    <property type="component" value="Chromosome 8"/>
</dbReference>
<feature type="transmembrane region" description="Helical" evidence="6">
    <location>
        <begin position="70"/>
        <end position="92"/>
    </location>
</feature>
<comment type="subcellular location">
    <subcellularLocation>
        <location evidence="1">Membrane</location>
        <topology evidence="1">Multi-pass membrane protein</topology>
    </subcellularLocation>
</comment>
<dbReference type="Pfam" id="PF04193">
    <property type="entry name" value="PQ-loop"/>
    <property type="match status" value="2"/>
</dbReference>
<evidence type="ECO:0000256" key="2">
    <source>
        <dbReference type="ARBA" id="ARBA00022692"/>
    </source>
</evidence>
<dbReference type="InterPro" id="IPR006603">
    <property type="entry name" value="PQ-loop_rpt"/>
</dbReference>
<feature type="region of interest" description="Disordered" evidence="5">
    <location>
        <begin position="136"/>
        <end position="160"/>
    </location>
</feature>
<sequence length="414" mass="45508">MELFESSLPLCPRHQHCSLWAWRFMKFCLCSVKDEISLTLGVISVISWAIAEIPQIITNYKEKSSEGLSIAFLMTWIVGDLFNVLGCFLEPATLPTQFYMAVLYTITTLILTAQSIYYGHIYHRLKSGRWYHKEIKPNQTGTINKNREDNNSAGGRQVSDGLKNESNVFGEVPLSSPIPVNLPASPRNISPSRELYYMSARSLSKSHAPAMGSFLAQRKTSPSVHDSNSLEEPLLSSVVLSQSAPASTTKSMLSMLSATMFFLGCFNFLPSENNRDGIAAEKPNQGGIALKVGRTLLQLSEGGGNSGIGTFLGWSMAAIYLGGRLPQIILNIRRGTIEGLNPLMFLFALTGNATYVGSILVSSLDWSKIKPNLPWLVDAGGCVLLDAFILTQFIHFHSRTPEDQENKDGNFNAA</sequence>
<dbReference type="PANTHER" id="PTHR16201:SF44">
    <property type="entry name" value="SEVEN TRANSMEMBRANE PROTEIN 1"/>
    <property type="match status" value="1"/>
</dbReference>
<dbReference type="SMART" id="SM00679">
    <property type="entry name" value="CTNS"/>
    <property type="match status" value="2"/>
</dbReference>
<accession>A0ABY9CC94</accession>
<evidence type="ECO:0008006" key="9">
    <source>
        <dbReference type="Google" id="ProtNLM"/>
    </source>
</evidence>
<feature type="transmembrane region" description="Helical" evidence="6">
    <location>
        <begin position="98"/>
        <end position="119"/>
    </location>
</feature>
<organism evidence="7 8">
    <name type="scientific">Vitis vinifera</name>
    <name type="common">Grape</name>
    <dbReference type="NCBI Taxonomy" id="29760"/>
    <lineage>
        <taxon>Eukaryota</taxon>
        <taxon>Viridiplantae</taxon>
        <taxon>Streptophyta</taxon>
        <taxon>Embryophyta</taxon>
        <taxon>Tracheophyta</taxon>
        <taxon>Spermatophyta</taxon>
        <taxon>Magnoliopsida</taxon>
        <taxon>eudicotyledons</taxon>
        <taxon>Gunneridae</taxon>
        <taxon>Pentapetalae</taxon>
        <taxon>rosids</taxon>
        <taxon>Vitales</taxon>
        <taxon>Vitaceae</taxon>
        <taxon>Viteae</taxon>
        <taxon>Vitis</taxon>
    </lineage>
</organism>
<proteinExistence type="predicted"/>
<name>A0ABY9CC94_VITVI</name>
<dbReference type="PANTHER" id="PTHR16201">
    <property type="entry name" value="SEVEN TRANSMEMBRANE PROTEIN 1-RELATED"/>
    <property type="match status" value="1"/>
</dbReference>
<evidence type="ECO:0000313" key="8">
    <source>
        <dbReference type="Proteomes" id="UP001227230"/>
    </source>
</evidence>
<keyword evidence="2 6" id="KW-0812">Transmembrane</keyword>